<feature type="region of interest" description="Disordered" evidence="2">
    <location>
        <begin position="903"/>
        <end position="922"/>
    </location>
</feature>
<dbReference type="Ensembl" id="ENSSORT00005000570.1">
    <property type="protein sequence ID" value="ENSSORP00005000544.1"/>
    <property type="gene ID" value="ENSSORG00005000371.1"/>
</dbReference>
<evidence type="ECO:0000313" key="4">
    <source>
        <dbReference type="Proteomes" id="UP000472271"/>
    </source>
</evidence>
<evidence type="ECO:0000256" key="1">
    <source>
        <dbReference type="SAM" id="Coils"/>
    </source>
</evidence>
<reference evidence="3" key="3">
    <citation type="submission" date="2025-09" db="UniProtKB">
        <authorList>
            <consortium name="Ensembl"/>
        </authorList>
    </citation>
    <scope>IDENTIFICATION</scope>
</reference>
<feature type="region of interest" description="Disordered" evidence="2">
    <location>
        <begin position="673"/>
        <end position="701"/>
    </location>
</feature>
<feature type="compositionally biased region" description="Basic and acidic residues" evidence="2">
    <location>
        <begin position="409"/>
        <end position="430"/>
    </location>
</feature>
<reference evidence="3" key="2">
    <citation type="submission" date="2025-08" db="UniProtKB">
        <authorList>
            <consortium name="Ensembl"/>
        </authorList>
    </citation>
    <scope>IDENTIFICATION</scope>
</reference>
<proteinExistence type="predicted"/>
<dbReference type="InterPro" id="IPR033207">
    <property type="entry name" value="CCP110"/>
</dbReference>
<dbReference type="PANTHER" id="PTHR13594">
    <property type="entry name" value="CENTRIOLAR COILED-COIL PROTEIN OF 110 KDA"/>
    <property type="match status" value="1"/>
</dbReference>
<feature type="compositionally biased region" description="Polar residues" evidence="2">
    <location>
        <begin position="758"/>
        <end position="767"/>
    </location>
</feature>
<keyword evidence="4" id="KW-1185">Reference proteome</keyword>
<dbReference type="GO" id="GO:0007099">
    <property type="term" value="P:centriole replication"/>
    <property type="evidence" value="ECO:0007669"/>
    <property type="project" value="InterPro"/>
</dbReference>
<evidence type="ECO:0000256" key="2">
    <source>
        <dbReference type="SAM" id="MobiDB-lite"/>
    </source>
</evidence>
<dbReference type="Pfam" id="PF16025">
    <property type="entry name" value="CaM_bind"/>
    <property type="match status" value="1"/>
</dbReference>
<protein>
    <recommendedName>
        <fullName evidence="5">Centriolar coiled-coil protein 110</fullName>
    </recommendedName>
</protein>
<dbReference type="GO" id="GO:0032053">
    <property type="term" value="P:ciliary basal body organization"/>
    <property type="evidence" value="ECO:0007669"/>
    <property type="project" value="TreeGrafter"/>
</dbReference>
<feature type="region of interest" description="Disordered" evidence="2">
    <location>
        <begin position="754"/>
        <end position="780"/>
    </location>
</feature>
<feature type="region of interest" description="Disordered" evidence="2">
    <location>
        <begin position="323"/>
        <end position="343"/>
    </location>
</feature>
<sequence length="1137" mass="128170">MEDYDKFVEYYLSQMRKKEEENSNRHIFASSIIRFYGKPILPPVLSGKQREEMQRHRDEAQKAAKHTKSKEDPRMAAVQTILHSVQLRKMPTLEELLKESEICSKLSSCKSNSGSVSHSVFSKDSLVSSPPSEQKEMDAVSLPPLTSTTCSAFFTSHIKSHLSNCEGSLINQHDNQQGSLPTHLNDASHQSISSGYMTYENVENTISVSGQIDTRSDSHDFVSTERSESMGGFFLHNTSDTIAKMPDIISYPPVDGQELEKSGLELSICNHVIAGDTVEDVCSTFFQDNSVTCAHLPFEKSTTSFLDGAESKENTVFSTVLDQDSDRNDSIGPSLKNSEVTNSLQMDNYTLAELHIQPGEAKPADNPVDEADSKLSKKPYRLSLQALLKKSQEYRKRQQMLRIQAKNTKIQERTREQPKGKVEEQSLSDKENDEYSNMGTVTAEQKKSKERCGTFIPTGVEMSLKKSWEKSQSEEILVKPRFTFESTQHFDIITSVEEETASRNNRLNATEFNGIDSFPQQEPTWTENTCLAPSFKVAGKFHTIPAPTFCRSPVHCKVKGSSKSVEGAIDNTFKRELLITSERNVDQKVKDGNGGQQSSPTAALSTVNVVVESDVTSILAKRSQHLDQLEFNLSGLKVLISDLETTLTENMDKNCSQTESSLKSNTCCESGQRIELGQNDSVHGEDDDDNDSSNKDHKDREFLSRQSLDSCKNMCEEKSIYQTDELPVVEQDIQTEAISLREIRLFKTLTTEREKESSTGTGFTKSCGQDGDCRKQQPPGKHILSTAQRMRVPDIFRTRPSETTAPHNLCVLSDTSNHLVQRNEVDVEHHDYTRSPSLNQSYDVDTPSQLWLQEGSGSDSKGHLVPEKHLTPENGVEDQSGLSKVKRKLLMHVSEDIMKRGGNISRKASPVPRPTSSTPKAAVWWREGHGSRREKQEQLKQVHAAQVRALQEEHRRQQEELIQALAVRCRLLQSVSFPCSMSTSHLGNTLTFPTISQASLSRSLSSVPERYRPLLVAAVKGFLTRRLLKTDRVAQLVRTIRDTWQFLLAFRRGEQCNKQDFLLQERVTLQLRAARYEVYDIFFSLSDGERMQLISWDRELNRERALKRQSGFTGHPRGKRFLSAATQKTLERKRGIM</sequence>
<dbReference type="GO" id="GO:1903723">
    <property type="term" value="P:negative regulation of centriole elongation"/>
    <property type="evidence" value="ECO:0007669"/>
    <property type="project" value="TreeGrafter"/>
</dbReference>
<feature type="region of interest" description="Disordered" evidence="2">
    <location>
        <begin position="407"/>
        <end position="446"/>
    </location>
</feature>
<feature type="region of interest" description="Disordered" evidence="2">
    <location>
        <begin position="851"/>
        <end position="883"/>
    </location>
</feature>
<dbReference type="FunCoup" id="A0A672Y9L1">
    <property type="interactions" value="633"/>
</dbReference>
<dbReference type="Proteomes" id="UP000472271">
    <property type="component" value="Chromosome 1"/>
</dbReference>
<name>A0A672Y9L1_9TELE</name>
<accession>A0A672Y9L1</accession>
<dbReference type="GO" id="GO:0005814">
    <property type="term" value="C:centriole"/>
    <property type="evidence" value="ECO:0007669"/>
    <property type="project" value="InterPro"/>
</dbReference>
<dbReference type="GO" id="GO:0032465">
    <property type="term" value="P:regulation of cytokinesis"/>
    <property type="evidence" value="ECO:0007669"/>
    <property type="project" value="InterPro"/>
</dbReference>
<gene>
    <name evidence="3" type="primary">cp110</name>
</gene>
<feature type="compositionally biased region" description="Basic and acidic residues" evidence="2">
    <location>
        <begin position="860"/>
        <end position="871"/>
    </location>
</feature>
<evidence type="ECO:0008006" key="5">
    <source>
        <dbReference type="Google" id="ProtNLM"/>
    </source>
</evidence>
<feature type="coiled-coil region" evidence="1">
    <location>
        <begin position="933"/>
        <end position="967"/>
    </location>
</feature>
<evidence type="ECO:0000313" key="3">
    <source>
        <dbReference type="Ensembl" id="ENSSORP00005000544.1"/>
    </source>
</evidence>
<dbReference type="AlphaFoldDB" id="A0A672Y9L1"/>
<reference evidence="3" key="1">
    <citation type="submission" date="2019-06" db="EMBL/GenBank/DDBJ databases">
        <authorList>
            <consortium name="Wellcome Sanger Institute Data Sharing"/>
        </authorList>
    </citation>
    <scope>NUCLEOTIDE SEQUENCE [LARGE SCALE GENOMIC DNA]</scope>
</reference>
<organism evidence="3 4">
    <name type="scientific">Sphaeramia orbicularis</name>
    <name type="common">orbiculate cardinalfish</name>
    <dbReference type="NCBI Taxonomy" id="375764"/>
    <lineage>
        <taxon>Eukaryota</taxon>
        <taxon>Metazoa</taxon>
        <taxon>Chordata</taxon>
        <taxon>Craniata</taxon>
        <taxon>Vertebrata</taxon>
        <taxon>Euteleostomi</taxon>
        <taxon>Actinopterygii</taxon>
        <taxon>Neopterygii</taxon>
        <taxon>Teleostei</taxon>
        <taxon>Neoteleostei</taxon>
        <taxon>Acanthomorphata</taxon>
        <taxon>Gobiaria</taxon>
        <taxon>Kurtiformes</taxon>
        <taxon>Apogonoidei</taxon>
        <taxon>Apogonidae</taxon>
        <taxon>Apogoninae</taxon>
        <taxon>Sphaeramia</taxon>
    </lineage>
</organism>
<feature type="region of interest" description="Disordered" evidence="2">
    <location>
        <begin position="47"/>
        <end position="74"/>
    </location>
</feature>
<dbReference type="InParanoid" id="A0A672Y9L1"/>
<feature type="compositionally biased region" description="Basic and acidic residues" evidence="2">
    <location>
        <begin position="48"/>
        <end position="62"/>
    </location>
</feature>
<keyword evidence="1" id="KW-0175">Coiled coil</keyword>
<feature type="compositionally biased region" description="Basic and acidic residues" evidence="2">
    <location>
        <begin position="692"/>
        <end position="701"/>
    </location>
</feature>
<dbReference type="PANTHER" id="PTHR13594:SF2">
    <property type="entry name" value="SI:CH73-100L22.3"/>
    <property type="match status" value="1"/>
</dbReference>